<evidence type="ECO:0000259" key="7">
    <source>
        <dbReference type="Pfam" id="PF02687"/>
    </source>
</evidence>
<evidence type="ECO:0000256" key="3">
    <source>
        <dbReference type="ARBA" id="ARBA00022692"/>
    </source>
</evidence>
<organism evidence="9 10">
    <name type="scientific">Algoriphagus winogradskyi</name>
    <dbReference type="NCBI Taxonomy" id="237017"/>
    <lineage>
        <taxon>Bacteria</taxon>
        <taxon>Pseudomonadati</taxon>
        <taxon>Bacteroidota</taxon>
        <taxon>Cytophagia</taxon>
        <taxon>Cytophagales</taxon>
        <taxon>Cyclobacteriaceae</taxon>
        <taxon>Algoriphagus</taxon>
    </lineage>
</organism>
<feature type="transmembrane region" description="Helical" evidence="6">
    <location>
        <begin position="504"/>
        <end position="527"/>
    </location>
</feature>
<keyword evidence="3 6" id="KW-0812">Transmembrane</keyword>
<evidence type="ECO:0000256" key="2">
    <source>
        <dbReference type="ARBA" id="ARBA00022475"/>
    </source>
</evidence>
<dbReference type="InterPro" id="IPR003838">
    <property type="entry name" value="ABC3_permease_C"/>
</dbReference>
<feature type="domain" description="ABC3 transporter permease C-terminal" evidence="7">
    <location>
        <begin position="747"/>
        <end position="861"/>
    </location>
</feature>
<comment type="subcellular location">
    <subcellularLocation>
        <location evidence="1">Cell membrane</location>
        <topology evidence="1">Multi-pass membrane protein</topology>
    </subcellularLocation>
</comment>
<feature type="transmembrane region" description="Helical" evidence="6">
    <location>
        <begin position="101"/>
        <end position="126"/>
    </location>
</feature>
<name>A0ABY1NZL4_9BACT</name>
<dbReference type="InterPro" id="IPR050250">
    <property type="entry name" value="Macrolide_Exporter_MacB"/>
</dbReference>
<keyword evidence="4 6" id="KW-1133">Transmembrane helix</keyword>
<dbReference type="InterPro" id="IPR047699">
    <property type="entry name" value="Permease_put_prefix"/>
</dbReference>
<evidence type="ECO:0000259" key="8">
    <source>
        <dbReference type="Pfam" id="PF12704"/>
    </source>
</evidence>
<protein>
    <submittedName>
        <fullName evidence="9">ABC-type antimicrobial peptide transport system, permease component</fullName>
    </submittedName>
</protein>
<feature type="domain" description="MacB-like periplasmic core" evidence="8">
    <location>
        <begin position="516"/>
        <end position="710"/>
    </location>
</feature>
<gene>
    <name evidence="9" type="ORF">SAMN06265367_103396</name>
</gene>
<dbReference type="InterPro" id="IPR025857">
    <property type="entry name" value="MacB_PCD"/>
</dbReference>
<dbReference type="RefSeq" id="WP_283412910.1">
    <property type="nucleotide sequence ID" value="NZ_FXUA01000003.1"/>
</dbReference>
<feature type="domain" description="ABC3 transporter permease C-terminal" evidence="7">
    <location>
        <begin position="370"/>
        <end position="487"/>
    </location>
</feature>
<feature type="transmembrane region" description="Helical" evidence="6">
    <location>
        <begin position="825"/>
        <end position="849"/>
    </location>
</feature>
<dbReference type="Pfam" id="PF12704">
    <property type="entry name" value="MacB_PCD"/>
    <property type="match status" value="2"/>
</dbReference>
<keyword evidence="5 6" id="KW-0472">Membrane</keyword>
<dbReference type="PANTHER" id="PTHR30572:SF18">
    <property type="entry name" value="ABC-TYPE MACROLIDE FAMILY EXPORT SYSTEM PERMEASE COMPONENT 2"/>
    <property type="match status" value="1"/>
</dbReference>
<feature type="transmembrane region" description="Helical" evidence="6">
    <location>
        <begin position="797"/>
        <end position="819"/>
    </location>
</feature>
<dbReference type="Pfam" id="PF02687">
    <property type="entry name" value="FtsX"/>
    <property type="match status" value="2"/>
</dbReference>
<evidence type="ECO:0000313" key="9">
    <source>
        <dbReference type="EMBL" id="SMP22007.1"/>
    </source>
</evidence>
<feature type="transmembrane region" description="Helical" evidence="6">
    <location>
        <begin position="744"/>
        <end position="764"/>
    </location>
</feature>
<dbReference type="Proteomes" id="UP001157915">
    <property type="component" value="Unassembled WGS sequence"/>
</dbReference>
<keyword evidence="10" id="KW-1185">Reference proteome</keyword>
<dbReference type="EMBL" id="FXUA01000003">
    <property type="protein sequence ID" value="SMP22007.1"/>
    <property type="molecule type" value="Genomic_DNA"/>
</dbReference>
<feature type="transmembrane region" description="Helical" evidence="6">
    <location>
        <begin position="366"/>
        <end position="390"/>
    </location>
</feature>
<sequence>MDTKQKHFPPKWPDRFLEFYCTPSRLEQIQGDAYEIFYMNLEEKGLAFARFRFFIHVLSFFRWNNIKKSNSTYQSYNQGAMLKNYFKIGWRNLVKQKGTTFISVFGLAAAVGCCMVAYLFIANIWFKGLHQPNKDEIYQLTYTAEGENGLVTYGSVGRPLAEMIPDKLNMIQRTTQVMRDFPILIQKNESYNQRSLYVDPTFMEMFVYRMDYGYPGALDDPSQVILTHELSEKLFGDTHPIGQELSLVTNGEEKLYKVGGVLADLHDMDMFTFDLLVNIETHPVSTDDIPLKDSWRDELWAFIQVEKGADIAQMESGLISLTKIQNQVNPEKPYQKLELVAFSDLVYKVGEIENGVRDFLGLGPQILLGAIGLFILILAIFNYVNISVLMASKRLKEIGIRKVIGSRRSQLVFQFLSENLMVCLFAMILGCLLAGFIFLPGFNEIASKNLKIDLLRDPFIWMFMGGMLVSITLISGLYPAIYVSSFKPINILKGNQKIGSKSTFTSVLLTFQFTLAIISIVAGIAFVQTNYINSNRDWGYDSADKIIVNVPNQEDYLPLKNKLSALASVTEVSGSQDYVGNWIREEVLDFGQEKYEISLLNAEANYPELLGLQLKQGRLFNSDLISDTQESVIVNQTFLDQLGLEFPLSEKITLDSVNYTVVGVVEDFHTIFFQSAIDPMVIRASPDTTFNYLTLQVTDGSAETTMASVKKIWHETVPRGLFEGKLQTEVFEREFSDVEGVRNILLFSAILAVLLAALGLFGLVSLNMNSHIKDYCVRKVFGADMGDLSVKLYKRYLIIWGIAGVLGGAFSILIISNFLDSFFAFHSGVGVLPIGTGLVLLLLVVAGTVGSQIWKIVKANPAVILKSE</sequence>
<evidence type="ECO:0000256" key="4">
    <source>
        <dbReference type="ARBA" id="ARBA00022989"/>
    </source>
</evidence>
<dbReference type="PANTHER" id="PTHR30572">
    <property type="entry name" value="MEMBRANE COMPONENT OF TRANSPORTER-RELATED"/>
    <property type="match status" value="1"/>
</dbReference>
<comment type="caution">
    <text evidence="9">The sequence shown here is derived from an EMBL/GenBank/DDBJ whole genome shotgun (WGS) entry which is preliminary data.</text>
</comment>
<keyword evidence="2" id="KW-1003">Cell membrane</keyword>
<evidence type="ECO:0000256" key="5">
    <source>
        <dbReference type="ARBA" id="ARBA00023136"/>
    </source>
</evidence>
<feature type="transmembrane region" description="Helical" evidence="6">
    <location>
        <begin position="411"/>
        <end position="439"/>
    </location>
</feature>
<feature type="transmembrane region" description="Helical" evidence="6">
    <location>
        <begin position="459"/>
        <end position="483"/>
    </location>
</feature>
<evidence type="ECO:0000256" key="1">
    <source>
        <dbReference type="ARBA" id="ARBA00004651"/>
    </source>
</evidence>
<reference evidence="9 10" key="1">
    <citation type="submission" date="2017-05" db="EMBL/GenBank/DDBJ databases">
        <authorList>
            <person name="Varghese N."/>
            <person name="Submissions S."/>
        </authorList>
    </citation>
    <scope>NUCLEOTIDE SEQUENCE [LARGE SCALE GENOMIC DNA]</scope>
    <source>
        <strain evidence="9 10">DSM 15360</strain>
    </source>
</reference>
<proteinExistence type="predicted"/>
<accession>A0ABY1NZL4</accession>
<dbReference type="NCBIfam" id="NF038404">
    <property type="entry name" value="perm_prefix_2"/>
    <property type="match status" value="1"/>
</dbReference>
<evidence type="ECO:0000313" key="10">
    <source>
        <dbReference type="Proteomes" id="UP001157915"/>
    </source>
</evidence>
<evidence type="ECO:0000256" key="6">
    <source>
        <dbReference type="SAM" id="Phobius"/>
    </source>
</evidence>
<feature type="domain" description="MacB-like periplasmic core" evidence="8">
    <location>
        <begin position="100"/>
        <end position="317"/>
    </location>
</feature>